<evidence type="ECO:0008006" key="3">
    <source>
        <dbReference type="Google" id="ProtNLM"/>
    </source>
</evidence>
<dbReference type="EMBL" id="MOMC01000025">
    <property type="protein sequence ID" value="ONH30519.1"/>
    <property type="molecule type" value="Genomic_DNA"/>
</dbReference>
<dbReference type="InterPro" id="IPR023606">
    <property type="entry name" value="CoA-Trfase_III_dom_1_sf"/>
</dbReference>
<dbReference type="SUPFAM" id="SSF89796">
    <property type="entry name" value="CoA-transferase family III (CaiB/BaiF)"/>
    <property type="match status" value="1"/>
</dbReference>
<gene>
    <name evidence="1" type="ORF">BL253_13625</name>
</gene>
<sequence>MSGPLEGIRVIDFGQFLAGPFGPMLLADLGAEVIKVESIHGDGMRHHNVGPFLGCQRGKRDIALDLKKPEGLDVALRLVATADVVHHNMQKGIADRLGIGHEHCRAVRPDVLYCNTYMYGPVGPYSHLGGLDPLGQAASGIEWEQGPVTEGNPPLWYRYGHGDIAAAIPSVFGVLVALFHRANTGVSQSVWTSILHGSMLHTADSWLTADGTPSPRGTLDREQLGLGALYRLYETRDGWLQLAAVRPEHWPALCAVLGRAELASDPRFATPDAREERRAELTALLAEAFRADRALAWVRALDAAGVPAEISADTRDGETLLFDEDLVRLGLVTEHAHPLLGRVRQFGNLMTFSDTPTRPERPAPLYGEHTREILTELGYDESAVDDLHARGAVASAPEKYPYPV</sequence>
<reference evidence="2" key="1">
    <citation type="submission" date="2016-10" db="EMBL/GenBank/DDBJ databases">
        <title>Frankia sp. NRRL B-16386 Genome sequencing.</title>
        <authorList>
            <person name="Ghodhbane-Gtari F."/>
            <person name="Swanson E."/>
            <person name="Gueddou A."/>
            <person name="Hezbri K."/>
            <person name="Ktari K."/>
            <person name="Nouioui I."/>
            <person name="Morris K."/>
            <person name="Simpson S."/>
            <person name="Abebe-Akele F."/>
            <person name="Thomas K."/>
            <person name="Gtari M."/>
            <person name="Tisa L.S."/>
        </authorList>
    </citation>
    <scope>NUCLEOTIDE SEQUENCE [LARGE SCALE GENOMIC DNA]</scope>
    <source>
        <strain evidence="2">NRRL B-16386</strain>
    </source>
</reference>
<dbReference type="OrthoDB" id="9797653at2"/>
<dbReference type="Pfam" id="PF02515">
    <property type="entry name" value="CoA_transf_3"/>
    <property type="match status" value="1"/>
</dbReference>
<evidence type="ECO:0000313" key="2">
    <source>
        <dbReference type="Proteomes" id="UP000188929"/>
    </source>
</evidence>
<dbReference type="PANTHER" id="PTHR48228">
    <property type="entry name" value="SUCCINYL-COA--D-CITRAMALATE COA-TRANSFERASE"/>
    <property type="match status" value="1"/>
</dbReference>
<dbReference type="STRING" id="1834516.BL253_13625"/>
<dbReference type="Gene3D" id="3.30.1540.10">
    <property type="entry name" value="formyl-coa transferase, domain 3"/>
    <property type="match status" value="1"/>
</dbReference>
<evidence type="ECO:0000313" key="1">
    <source>
        <dbReference type="EMBL" id="ONH30519.1"/>
    </source>
</evidence>
<dbReference type="AlphaFoldDB" id="A0A1V2ICA1"/>
<proteinExistence type="predicted"/>
<dbReference type="Proteomes" id="UP000188929">
    <property type="component" value="Unassembled WGS sequence"/>
</dbReference>
<dbReference type="RefSeq" id="WP_076816998.1">
    <property type="nucleotide sequence ID" value="NZ_MOMC01000025.1"/>
</dbReference>
<organism evidence="1 2">
    <name type="scientific">Pseudofrankia asymbiotica</name>
    <dbReference type="NCBI Taxonomy" id="1834516"/>
    <lineage>
        <taxon>Bacteria</taxon>
        <taxon>Bacillati</taxon>
        <taxon>Actinomycetota</taxon>
        <taxon>Actinomycetes</taxon>
        <taxon>Frankiales</taxon>
        <taxon>Frankiaceae</taxon>
        <taxon>Pseudofrankia</taxon>
    </lineage>
</organism>
<dbReference type="InterPro" id="IPR044855">
    <property type="entry name" value="CoA-Trfase_III_dom3_sf"/>
</dbReference>
<keyword evidence="2" id="KW-1185">Reference proteome</keyword>
<accession>A0A1V2ICA1</accession>
<dbReference type="InterPro" id="IPR003673">
    <property type="entry name" value="CoA-Trfase_fam_III"/>
</dbReference>
<dbReference type="GO" id="GO:0003824">
    <property type="term" value="F:catalytic activity"/>
    <property type="evidence" value="ECO:0007669"/>
    <property type="project" value="InterPro"/>
</dbReference>
<dbReference type="Gene3D" id="3.40.50.10540">
    <property type="entry name" value="Crotonobetainyl-coa:carnitine coa-transferase, domain 1"/>
    <property type="match status" value="1"/>
</dbReference>
<dbReference type="PANTHER" id="PTHR48228:SF7">
    <property type="entry name" value="FATTY ACYL-COA TRANSFERASE RV3272-RELATED"/>
    <property type="match status" value="1"/>
</dbReference>
<comment type="caution">
    <text evidence="1">The sequence shown here is derived from an EMBL/GenBank/DDBJ whole genome shotgun (WGS) entry which is preliminary data.</text>
</comment>
<name>A0A1V2ICA1_9ACTN</name>
<protein>
    <recommendedName>
        <fullName evidence="3">Carnitine dehydratase</fullName>
    </recommendedName>
</protein>
<dbReference type="InterPro" id="IPR050509">
    <property type="entry name" value="CoA-transferase_III"/>
</dbReference>